<dbReference type="PANTHER" id="PTHR42972">
    <property type="entry name" value="TOL-PAL SYSTEM PROTEIN TOLB"/>
    <property type="match status" value="1"/>
</dbReference>
<sequence length="960" mass="106813">MGTDDGNSYLDDETYAKYYARYIPIDTTWQARPFPTGMREQDFGADPLEAFGGFRQLEYDTKAKFPSELALDGVVGWHTTKIDHDGWVNVHYPDIKWEFNQFFLGWGFNQFQAWARTTFIVPDIRHGEGETSSDGLVSITIQLENVGDYYVDDARLSGDWYGYGLTRHTLRLQPGSQHTLSVRVVHEVRIFGGVILPPPSKFKCELRLPFPYGHDGPHGSYQPMVQVVKEGTGGIIVMDAVDGVLAGEHISVALRNVGVQSVVVKSVKVLQGSRVFEAQLADQNKTGIQIFPSTHRPIAIQLQRLSRSAPVVEEYRGEEFTLRFEVETLSPDSAGEGRIGFLTTEALSIAQRKWGEPYLYTFQDFDGTVHYAAAIPPSNPESQPSSSAPVLITLHGAGVEVAQSPFWLTEYTQRERTWIVLPAGRSSWGYDWHGASIKNVMSAIDSLAANLPGVPERLKDLPGITPDPNRLFMAGHSNGGQGAWYLATHFPDKAIAVTPAAGYVNIKQYVPFTGWLSNSYTDAHLRGILESSIIEFDNDVHMSNAVGIPILARTGSVDDNVPPFHSRKMVRLGQEHAHNTSAIQLSEISGQGHWFKGVLHDAVMTTFLQTHLHDTLVTLAPENPTDDEVKAVVHPPFPDTCEITVINPAGMGSKCGVQVEQLRIPYRKGTIKLEVTKRDHGDELPTWIMVTTNIRRFSFTDLPSALQQQSQRRIGKLVVDGTSFDMSENAMSGSYSFVRKEGRLSKTGQLWEISEDDGWKQLERHRETYGPAIQVLEKRVVIVLGTHFDNSYITAKSSAEFARTADRIAKLVAHDIYQYGRGDVEVLTDSQFLARYSKGSLTMEEEEDKRVNIVLIGDGHQNWATGLVLLERESEVTIDTEQGVVSIQPNGQEFHEPGTGLLMIHPWGPSNLAMVIAGLDPQGLESAARLFPKRTGMLVPDWSKFFMLFLVSVLSKVMTM</sequence>
<proteinExistence type="predicted"/>
<dbReference type="InterPro" id="IPR001375">
    <property type="entry name" value="Peptidase_S9_cat"/>
</dbReference>
<evidence type="ECO:0000313" key="2">
    <source>
        <dbReference type="EMBL" id="KAG0283925.1"/>
    </source>
</evidence>
<dbReference type="SUPFAM" id="SSF53474">
    <property type="entry name" value="alpha/beta-Hydrolases"/>
    <property type="match status" value="1"/>
</dbReference>
<dbReference type="InterPro" id="IPR029058">
    <property type="entry name" value="AB_hydrolase_fold"/>
</dbReference>
<dbReference type="EMBL" id="JAAAIM010000838">
    <property type="protein sequence ID" value="KAG0283925.1"/>
    <property type="molecule type" value="Genomic_DNA"/>
</dbReference>
<feature type="domain" description="Peptidase S9 prolyl oligopeptidase catalytic" evidence="1">
    <location>
        <begin position="467"/>
        <end position="596"/>
    </location>
</feature>
<dbReference type="PANTHER" id="PTHR42972:SF9">
    <property type="entry name" value="PEPTIDASE S9 PROLYL OLIGOPEPTIDASE CATALYTIC DOMAIN-CONTAINING PROTEIN"/>
    <property type="match status" value="1"/>
</dbReference>
<protein>
    <recommendedName>
        <fullName evidence="1">Peptidase S9 prolyl oligopeptidase catalytic domain-containing protein</fullName>
    </recommendedName>
</protein>
<evidence type="ECO:0000313" key="3">
    <source>
        <dbReference type="Proteomes" id="UP001194696"/>
    </source>
</evidence>
<comment type="caution">
    <text evidence="2">The sequence shown here is derived from an EMBL/GenBank/DDBJ whole genome shotgun (WGS) entry which is preliminary data.</text>
</comment>
<keyword evidence="3" id="KW-1185">Reference proteome</keyword>
<accession>A0ABQ7JSQ8</accession>
<dbReference type="Gene3D" id="3.40.50.1820">
    <property type="entry name" value="alpha/beta hydrolase"/>
    <property type="match status" value="1"/>
</dbReference>
<gene>
    <name evidence="2" type="ORF">BGZ96_011706</name>
</gene>
<dbReference type="Proteomes" id="UP001194696">
    <property type="component" value="Unassembled WGS sequence"/>
</dbReference>
<evidence type="ECO:0000259" key="1">
    <source>
        <dbReference type="Pfam" id="PF00326"/>
    </source>
</evidence>
<organism evidence="2 3">
    <name type="scientific">Linnemannia gamsii</name>
    <dbReference type="NCBI Taxonomy" id="64522"/>
    <lineage>
        <taxon>Eukaryota</taxon>
        <taxon>Fungi</taxon>
        <taxon>Fungi incertae sedis</taxon>
        <taxon>Mucoromycota</taxon>
        <taxon>Mortierellomycotina</taxon>
        <taxon>Mortierellomycetes</taxon>
        <taxon>Mortierellales</taxon>
        <taxon>Mortierellaceae</taxon>
        <taxon>Linnemannia</taxon>
    </lineage>
</organism>
<name>A0ABQ7JSQ8_9FUNG</name>
<reference evidence="2 3" key="1">
    <citation type="journal article" date="2020" name="Fungal Divers.">
        <title>Resolving the Mortierellaceae phylogeny through synthesis of multi-gene phylogenetics and phylogenomics.</title>
        <authorList>
            <person name="Vandepol N."/>
            <person name="Liber J."/>
            <person name="Desiro A."/>
            <person name="Na H."/>
            <person name="Kennedy M."/>
            <person name="Barry K."/>
            <person name="Grigoriev I.V."/>
            <person name="Miller A.N."/>
            <person name="O'Donnell K."/>
            <person name="Stajich J.E."/>
            <person name="Bonito G."/>
        </authorList>
    </citation>
    <scope>NUCLEOTIDE SEQUENCE [LARGE SCALE GENOMIC DNA]</scope>
    <source>
        <strain evidence="2 3">AD045</strain>
    </source>
</reference>
<dbReference type="Pfam" id="PF00326">
    <property type="entry name" value="Peptidase_S9"/>
    <property type="match status" value="1"/>
</dbReference>